<dbReference type="InterPro" id="IPR008139">
    <property type="entry name" value="SaposinB_dom"/>
</dbReference>
<name>A0AAV2H8D4_LYMST</name>
<keyword evidence="1" id="KW-1015">Disulfide bond</keyword>
<accession>A0AAV2H8D4</accession>
<comment type="caution">
    <text evidence="3">The sequence shown here is derived from an EMBL/GenBank/DDBJ whole genome shotgun (WGS) entry which is preliminary data.</text>
</comment>
<dbReference type="Proteomes" id="UP001497497">
    <property type="component" value="Unassembled WGS sequence"/>
</dbReference>
<evidence type="ECO:0000259" key="2">
    <source>
        <dbReference type="PROSITE" id="PS50015"/>
    </source>
</evidence>
<protein>
    <recommendedName>
        <fullName evidence="2">Saposin B-type domain-containing protein</fullName>
    </recommendedName>
</protein>
<sequence length="197" mass="22587">MTTFPDNCAQGSELHIRKMKKTFLLPCIIYYLTVTASSNEDIKDLNFFDDVPTELRCSGCQLTVKVLNGILLRNKEGPIEKRVQNAMKKLCQESKMTISEYNPKLVTKVCKFITDKHQLEVTDELIKHYGQERHPTYLELSHRICLEVLHLCAGSSDSHKEEETLLQFNGMSQDFTIKPGDNIKIAQPVGEKFHQEL</sequence>
<evidence type="ECO:0000313" key="3">
    <source>
        <dbReference type="EMBL" id="CAL1529885.1"/>
    </source>
</evidence>
<keyword evidence="4" id="KW-1185">Reference proteome</keyword>
<dbReference type="PROSITE" id="PS50015">
    <property type="entry name" value="SAP_B"/>
    <property type="match status" value="1"/>
</dbReference>
<organism evidence="3 4">
    <name type="scientific">Lymnaea stagnalis</name>
    <name type="common">Great pond snail</name>
    <name type="synonym">Helix stagnalis</name>
    <dbReference type="NCBI Taxonomy" id="6523"/>
    <lineage>
        <taxon>Eukaryota</taxon>
        <taxon>Metazoa</taxon>
        <taxon>Spiralia</taxon>
        <taxon>Lophotrochozoa</taxon>
        <taxon>Mollusca</taxon>
        <taxon>Gastropoda</taxon>
        <taxon>Heterobranchia</taxon>
        <taxon>Euthyneura</taxon>
        <taxon>Panpulmonata</taxon>
        <taxon>Hygrophila</taxon>
        <taxon>Lymnaeoidea</taxon>
        <taxon>Lymnaeidae</taxon>
        <taxon>Lymnaea</taxon>
    </lineage>
</organism>
<evidence type="ECO:0000256" key="1">
    <source>
        <dbReference type="ARBA" id="ARBA00023157"/>
    </source>
</evidence>
<dbReference type="AlphaFoldDB" id="A0AAV2H8D4"/>
<evidence type="ECO:0000313" key="4">
    <source>
        <dbReference type="Proteomes" id="UP001497497"/>
    </source>
</evidence>
<dbReference type="EMBL" id="CAXITT010000057">
    <property type="protein sequence ID" value="CAL1529885.1"/>
    <property type="molecule type" value="Genomic_DNA"/>
</dbReference>
<proteinExistence type="predicted"/>
<gene>
    <name evidence="3" type="ORF">GSLYS_00004018001</name>
</gene>
<feature type="domain" description="Saposin B-type" evidence="2">
    <location>
        <begin position="53"/>
        <end position="156"/>
    </location>
</feature>
<reference evidence="3 4" key="1">
    <citation type="submission" date="2024-04" db="EMBL/GenBank/DDBJ databases">
        <authorList>
            <consortium name="Genoscope - CEA"/>
            <person name="William W."/>
        </authorList>
    </citation>
    <scope>NUCLEOTIDE SEQUENCE [LARGE SCALE GENOMIC DNA]</scope>
</reference>